<dbReference type="Pfam" id="PF04043">
    <property type="entry name" value="PMEI"/>
    <property type="match status" value="1"/>
</dbReference>
<evidence type="ECO:0000313" key="4">
    <source>
        <dbReference type="Proteomes" id="UP000604825"/>
    </source>
</evidence>
<dbReference type="GO" id="GO:0004857">
    <property type="term" value="F:enzyme inhibitor activity"/>
    <property type="evidence" value="ECO:0007669"/>
    <property type="project" value="InterPro"/>
</dbReference>
<dbReference type="AlphaFoldDB" id="A0A811PAB2"/>
<dbReference type="Proteomes" id="UP000604825">
    <property type="component" value="Unassembled WGS sequence"/>
</dbReference>
<feature type="signal peptide" evidence="1">
    <location>
        <begin position="1"/>
        <end position="24"/>
    </location>
</feature>
<gene>
    <name evidence="3" type="ORF">NCGR_LOCUS24848</name>
</gene>
<comment type="caution">
    <text evidence="3">The sequence shown here is derived from an EMBL/GenBank/DDBJ whole genome shotgun (WGS) entry which is preliminary data.</text>
</comment>
<name>A0A811PAB2_9POAL</name>
<sequence length="194" mass="20862">MFRYLTALILVAALAASMNKFVDARVVHPIVSPDLEATGPSPADDDDGHRLIGTTGHDELVALCQQMHYQTLCTTMTTLPRVTTPEQLLDASLWITAVKEAMAETKLDQAIKSGGAQGNPMMPLLETCKESYASLVDSINTSWDTLKSGGSNTDLMSGVVRGGHILHRLRGHLRGAAGAPIAHTQGSMPYQPRR</sequence>
<protein>
    <recommendedName>
        <fullName evidence="2">Pectinesterase inhibitor domain-containing protein</fullName>
    </recommendedName>
</protein>
<keyword evidence="1" id="KW-0732">Signal</keyword>
<dbReference type="InterPro" id="IPR035513">
    <property type="entry name" value="Invertase/methylesterase_inhib"/>
</dbReference>
<feature type="domain" description="Pectinesterase inhibitor" evidence="2">
    <location>
        <begin position="62"/>
        <end position="152"/>
    </location>
</feature>
<reference evidence="3" key="1">
    <citation type="submission" date="2020-10" db="EMBL/GenBank/DDBJ databases">
        <authorList>
            <person name="Han B."/>
            <person name="Lu T."/>
            <person name="Zhao Q."/>
            <person name="Huang X."/>
            <person name="Zhao Y."/>
        </authorList>
    </citation>
    <scope>NUCLEOTIDE SEQUENCE</scope>
</reference>
<evidence type="ECO:0000259" key="2">
    <source>
        <dbReference type="Pfam" id="PF04043"/>
    </source>
</evidence>
<accession>A0A811PAB2</accession>
<organism evidence="3 4">
    <name type="scientific">Miscanthus lutarioriparius</name>
    <dbReference type="NCBI Taxonomy" id="422564"/>
    <lineage>
        <taxon>Eukaryota</taxon>
        <taxon>Viridiplantae</taxon>
        <taxon>Streptophyta</taxon>
        <taxon>Embryophyta</taxon>
        <taxon>Tracheophyta</taxon>
        <taxon>Spermatophyta</taxon>
        <taxon>Magnoliopsida</taxon>
        <taxon>Liliopsida</taxon>
        <taxon>Poales</taxon>
        <taxon>Poaceae</taxon>
        <taxon>PACMAD clade</taxon>
        <taxon>Panicoideae</taxon>
        <taxon>Andropogonodae</taxon>
        <taxon>Andropogoneae</taxon>
        <taxon>Saccharinae</taxon>
        <taxon>Miscanthus</taxon>
    </lineage>
</organism>
<dbReference type="EMBL" id="CAJGYO010000006">
    <property type="protein sequence ID" value="CAD6237205.1"/>
    <property type="molecule type" value="Genomic_DNA"/>
</dbReference>
<keyword evidence="4" id="KW-1185">Reference proteome</keyword>
<dbReference type="InterPro" id="IPR006501">
    <property type="entry name" value="Pectinesterase_inhib_dom"/>
</dbReference>
<dbReference type="SUPFAM" id="SSF101148">
    <property type="entry name" value="Plant invertase/pectin methylesterase inhibitor"/>
    <property type="match status" value="1"/>
</dbReference>
<feature type="chain" id="PRO_5032877610" description="Pectinesterase inhibitor domain-containing protein" evidence="1">
    <location>
        <begin position="25"/>
        <end position="194"/>
    </location>
</feature>
<proteinExistence type="predicted"/>
<evidence type="ECO:0000313" key="3">
    <source>
        <dbReference type="EMBL" id="CAD6237205.1"/>
    </source>
</evidence>
<dbReference type="Gene3D" id="1.20.140.40">
    <property type="entry name" value="Invertase/pectin methylesterase inhibitor family protein"/>
    <property type="match status" value="1"/>
</dbReference>
<evidence type="ECO:0000256" key="1">
    <source>
        <dbReference type="SAM" id="SignalP"/>
    </source>
</evidence>